<dbReference type="EMBL" id="FQZE01000035">
    <property type="protein sequence ID" value="SHJ85936.1"/>
    <property type="molecule type" value="Genomic_DNA"/>
</dbReference>
<dbReference type="Proteomes" id="UP000184050">
    <property type="component" value="Unassembled WGS sequence"/>
</dbReference>
<dbReference type="InterPro" id="IPR002586">
    <property type="entry name" value="CobQ/CobB/MinD/ParA_Nub-bd_dom"/>
</dbReference>
<sequence length="253" mass="28849">MERQMNKPLFMAYATQKGGVGKTTFTVLTASYLHYEKDLTVLVVDCDYPQYSILQMREREIETVSKDRQLKALAYEQFTRLDKKAYPILKASAESAISIVEEFLEQTKVVIDLVLFDVPGTVNTSGMYKLLSEMDVFLVPISADRVVLESSLNFAKAIGEMIKANPQKQLYLFWNLVDKREKTALYDIYSKGVASLKLPLLKTRVPDTKRYRKEILGAGQRPFRSTLFPPDRQIAKGSNITELIDEVTETLKL</sequence>
<keyword evidence="3" id="KW-1185">Reference proteome</keyword>
<protein>
    <submittedName>
        <fullName evidence="2">Cellulose biosynthesis protein BcsQ</fullName>
    </submittedName>
</protein>
<dbReference type="InterPro" id="IPR027417">
    <property type="entry name" value="P-loop_NTPase"/>
</dbReference>
<evidence type="ECO:0000259" key="1">
    <source>
        <dbReference type="Pfam" id="PF01656"/>
    </source>
</evidence>
<gene>
    <name evidence="2" type="ORF">SAMN05444280_13517</name>
</gene>
<evidence type="ECO:0000313" key="2">
    <source>
        <dbReference type="EMBL" id="SHJ85936.1"/>
    </source>
</evidence>
<dbReference type="SUPFAM" id="SSF52540">
    <property type="entry name" value="P-loop containing nucleoside triphosphate hydrolases"/>
    <property type="match status" value="1"/>
</dbReference>
<dbReference type="InterPro" id="IPR050678">
    <property type="entry name" value="DNA_Partitioning_ATPase"/>
</dbReference>
<accession>A0A1M6MRA1</accession>
<organism evidence="2 3">
    <name type="scientific">Tangfeifania diversioriginum</name>
    <dbReference type="NCBI Taxonomy" id="1168035"/>
    <lineage>
        <taxon>Bacteria</taxon>
        <taxon>Pseudomonadati</taxon>
        <taxon>Bacteroidota</taxon>
        <taxon>Bacteroidia</taxon>
        <taxon>Marinilabiliales</taxon>
        <taxon>Prolixibacteraceae</taxon>
        <taxon>Tangfeifania</taxon>
    </lineage>
</organism>
<dbReference type="CDD" id="cd02042">
    <property type="entry name" value="ParAB_family"/>
    <property type="match status" value="1"/>
</dbReference>
<dbReference type="AlphaFoldDB" id="A0A1M6MRA1"/>
<dbReference type="PANTHER" id="PTHR13696:SF52">
    <property type="entry name" value="PARA FAMILY PROTEIN CT_582"/>
    <property type="match status" value="1"/>
</dbReference>
<dbReference type="PANTHER" id="PTHR13696">
    <property type="entry name" value="P-LOOP CONTAINING NUCLEOSIDE TRIPHOSPHATE HYDROLASE"/>
    <property type="match status" value="1"/>
</dbReference>
<dbReference type="STRING" id="1168035.SAMN05444280_13517"/>
<proteinExistence type="predicted"/>
<reference evidence="2 3" key="1">
    <citation type="submission" date="2016-11" db="EMBL/GenBank/DDBJ databases">
        <authorList>
            <person name="Jaros S."/>
            <person name="Januszkiewicz K."/>
            <person name="Wedrychowicz H."/>
        </authorList>
    </citation>
    <scope>NUCLEOTIDE SEQUENCE [LARGE SCALE GENOMIC DNA]</scope>
    <source>
        <strain evidence="2 3">DSM 27063</strain>
    </source>
</reference>
<feature type="domain" description="CobQ/CobB/MinD/ParA nucleotide binding" evidence="1">
    <location>
        <begin position="13"/>
        <end position="211"/>
    </location>
</feature>
<dbReference type="Pfam" id="PF01656">
    <property type="entry name" value="CbiA"/>
    <property type="match status" value="1"/>
</dbReference>
<name>A0A1M6MRA1_9BACT</name>
<evidence type="ECO:0000313" key="3">
    <source>
        <dbReference type="Proteomes" id="UP000184050"/>
    </source>
</evidence>
<dbReference type="Gene3D" id="3.40.50.300">
    <property type="entry name" value="P-loop containing nucleotide triphosphate hydrolases"/>
    <property type="match status" value="1"/>
</dbReference>